<protein>
    <submittedName>
        <fullName evidence="2">Uncharacterized protein</fullName>
    </submittedName>
</protein>
<dbReference type="Proteomes" id="UP000784880">
    <property type="component" value="Unassembled WGS sequence"/>
</dbReference>
<keyword evidence="1" id="KW-0812">Transmembrane</keyword>
<accession>A0ABS6JEJ5</accession>
<evidence type="ECO:0000313" key="2">
    <source>
        <dbReference type="EMBL" id="MBU9711933.1"/>
    </source>
</evidence>
<feature type="transmembrane region" description="Helical" evidence="1">
    <location>
        <begin position="5"/>
        <end position="25"/>
    </location>
</feature>
<keyword evidence="1" id="KW-1133">Transmembrane helix</keyword>
<sequence length="106" mass="12024">MLRMLIKVFIVLVLLSIQFGITYWISSFFQTRYLDIMFFSSIGFIAMAVFFSSSGGLASSYSNRIAAKETFDRKAPKPGGDFSMSLNVVVISAFLFFVSYWILELL</sequence>
<dbReference type="EMBL" id="JAHQCS010000088">
    <property type="protein sequence ID" value="MBU9711933.1"/>
    <property type="molecule type" value="Genomic_DNA"/>
</dbReference>
<gene>
    <name evidence="2" type="ORF">KS419_09300</name>
</gene>
<comment type="caution">
    <text evidence="2">The sequence shown here is derived from an EMBL/GenBank/DDBJ whole genome shotgun (WGS) entry which is preliminary data.</text>
</comment>
<organism evidence="2 3">
    <name type="scientific">Evansella tamaricis</name>
    <dbReference type="NCBI Taxonomy" id="2069301"/>
    <lineage>
        <taxon>Bacteria</taxon>
        <taxon>Bacillati</taxon>
        <taxon>Bacillota</taxon>
        <taxon>Bacilli</taxon>
        <taxon>Bacillales</taxon>
        <taxon>Bacillaceae</taxon>
        <taxon>Evansella</taxon>
    </lineage>
</organism>
<feature type="transmembrane region" description="Helical" evidence="1">
    <location>
        <begin position="37"/>
        <end position="61"/>
    </location>
</feature>
<dbReference type="RefSeq" id="WP_217066056.1">
    <property type="nucleotide sequence ID" value="NZ_JAHQCS010000088.1"/>
</dbReference>
<evidence type="ECO:0000256" key="1">
    <source>
        <dbReference type="SAM" id="Phobius"/>
    </source>
</evidence>
<feature type="transmembrane region" description="Helical" evidence="1">
    <location>
        <begin position="82"/>
        <end position="103"/>
    </location>
</feature>
<proteinExistence type="predicted"/>
<keyword evidence="3" id="KW-1185">Reference proteome</keyword>
<name>A0ABS6JEJ5_9BACI</name>
<keyword evidence="1" id="KW-0472">Membrane</keyword>
<reference evidence="2 3" key="1">
    <citation type="submission" date="2021-06" db="EMBL/GenBank/DDBJ databases">
        <title>Bacillus sp. RD4P76, an endophyte from a halophyte.</title>
        <authorList>
            <person name="Sun J.-Q."/>
        </authorList>
    </citation>
    <scope>NUCLEOTIDE SEQUENCE [LARGE SCALE GENOMIC DNA]</scope>
    <source>
        <strain evidence="2 3">CGMCC 1.15917</strain>
    </source>
</reference>
<evidence type="ECO:0000313" key="3">
    <source>
        <dbReference type="Proteomes" id="UP000784880"/>
    </source>
</evidence>